<dbReference type="OrthoDB" id="3269403at2759"/>
<evidence type="ECO:0000256" key="2">
    <source>
        <dbReference type="SAM" id="MobiDB-lite"/>
    </source>
</evidence>
<dbReference type="Proteomes" id="UP000683000">
    <property type="component" value="Unassembled WGS sequence"/>
</dbReference>
<reference evidence="3" key="1">
    <citation type="submission" date="2021-03" db="EMBL/GenBank/DDBJ databases">
        <title>Evolutionary innovations through gain and loss of genes in the ectomycorrhizal Boletales.</title>
        <authorList>
            <person name="Wu G."/>
            <person name="Miyauchi S."/>
            <person name="Morin E."/>
            <person name="Yang Z.-L."/>
            <person name="Xu J."/>
            <person name="Martin F.M."/>
        </authorList>
    </citation>
    <scope>NUCLEOTIDE SEQUENCE</scope>
    <source>
        <strain evidence="3">BR01</strain>
    </source>
</reference>
<feature type="region of interest" description="Disordered" evidence="2">
    <location>
        <begin position="424"/>
        <end position="456"/>
    </location>
</feature>
<feature type="coiled-coil region" evidence="1">
    <location>
        <begin position="229"/>
        <end position="261"/>
    </location>
</feature>
<accession>A0A8I2YPS7</accession>
<organism evidence="3 4">
    <name type="scientific">Boletus reticuloceps</name>
    <dbReference type="NCBI Taxonomy" id="495285"/>
    <lineage>
        <taxon>Eukaryota</taxon>
        <taxon>Fungi</taxon>
        <taxon>Dikarya</taxon>
        <taxon>Basidiomycota</taxon>
        <taxon>Agaricomycotina</taxon>
        <taxon>Agaricomycetes</taxon>
        <taxon>Agaricomycetidae</taxon>
        <taxon>Boletales</taxon>
        <taxon>Boletineae</taxon>
        <taxon>Boletaceae</taxon>
        <taxon>Boletoideae</taxon>
        <taxon>Boletus</taxon>
    </lineage>
</organism>
<dbReference type="AlphaFoldDB" id="A0A8I2YPS7"/>
<evidence type="ECO:0000256" key="1">
    <source>
        <dbReference type="SAM" id="Coils"/>
    </source>
</evidence>
<feature type="region of interest" description="Disordered" evidence="2">
    <location>
        <begin position="498"/>
        <end position="517"/>
    </location>
</feature>
<feature type="compositionally biased region" description="Polar residues" evidence="2">
    <location>
        <begin position="373"/>
        <end position="396"/>
    </location>
</feature>
<name>A0A8I2YPS7_9AGAM</name>
<feature type="region of interest" description="Disordered" evidence="2">
    <location>
        <begin position="347"/>
        <end position="396"/>
    </location>
</feature>
<comment type="caution">
    <text evidence="3">The sequence shown here is derived from an EMBL/GenBank/DDBJ whole genome shotgun (WGS) entry which is preliminary data.</text>
</comment>
<gene>
    <name evidence="3" type="ORF">JVT61DRAFT_1980</name>
</gene>
<feature type="compositionally biased region" description="Polar residues" evidence="2">
    <location>
        <begin position="349"/>
        <end position="365"/>
    </location>
</feature>
<sequence>MMRIVSSMPGALSMDTLRTIPEQTDPLSLAEEGSANVRNEETIPCQLPRPVVLSPDDMDTTCHQVPVPAVVAQNEGINCRFGVATSGQQLADDATSEGGTTALVTGMLAASNKRSSDDDAVEGGATAVAGGLTTANECLTSGNTIEGETPAVAAGKRRFREVDFSQSLRSELHERDNLVQQLHLELQKQGQMLRMEGERTAEQYRLLYEQGLATAQEKYESQVSDTRSLLALRENEMQLLREAMEAQKAQVQHEHELANQAYASKWTRMHNQFEKQIQAQRNDFEQFSHTNLANALQERDRDIEMKTIEMERRLQDEVGKLSQAIMAEKERELASMEQRYARRGVRFATPTSTPASAPGADNTSGLDDGSSIPAPSNETTRFMSPSPRSGTQMPTVTPSLDAIKRIKRIRGVSRRTRLMGVYLEDGPSETGATSTAAPDCSAQMPPNHPTPLDRPTTAPPDRPIPAVLNEHELPQNLTLITNAIETALRNVFVGSGPKQMSPLKQSPRRKKIEDEEVNLERASEPSIHRDFILNEVRRLFKDEFGIMQDVDFVAHQPASLDDVQAYEHEDGPGPDPEQLAFDLSQGYNSPWNSSILESLLREFQARCKDESWPVKKSDNYVRQALRNRYKRLRTTWLRGQPRLTSNGIVETPAEVEERMLEHLKQLGKASRQNTRRRNVSFRLTVTKQIHRYFQKYLRRVSTLDGVVKLKTEGGDNDLVVWEWLQRLVRFLGENGMSSEESAVENNFEHVLRVKNMEWRHCIDRELDIVDVERIVDSDIFSPRGAKPVKRIRALDNPMSSRDAVKGLPVDLYDGAWFSRLTQREIDTLAVATHRFPWMKVATL</sequence>
<protein>
    <submittedName>
        <fullName evidence="3">Uncharacterized protein</fullName>
    </submittedName>
</protein>
<keyword evidence="1" id="KW-0175">Coiled coil</keyword>
<proteinExistence type="predicted"/>
<dbReference type="EMBL" id="JAGFBS010000012">
    <property type="protein sequence ID" value="KAG6376019.1"/>
    <property type="molecule type" value="Genomic_DNA"/>
</dbReference>
<keyword evidence="4" id="KW-1185">Reference proteome</keyword>
<evidence type="ECO:0000313" key="4">
    <source>
        <dbReference type="Proteomes" id="UP000683000"/>
    </source>
</evidence>
<evidence type="ECO:0000313" key="3">
    <source>
        <dbReference type="EMBL" id="KAG6376019.1"/>
    </source>
</evidence>